<dbReference type="InterPro" id="IPR014756">
    <property type="entry name" value="Ig_E-set"/>
</dbReference>
<feature type="transmembrane region" description="Helical" evidence="11">
    <location>
        <begin position="144"/>
        <end position="173"/>
    </location>
</feature>
<dbReference type="InterPro" id="IPR009056">
    <property type="entry name" value="Cyt_c-like_dom"/>
</dbReference>
<evidence type="ECO:0000256" key="10">
    <source>
        <dbReference type="ARBA" id="ARBA00023136"/>
    </source>
</evidence>
<evidence type="ECO:0000256" key="4">
    <source>
        <dbReference type="ARBA" id="ARBA00022692"/>
    </source>
</evidence>
<dbReference type="GO" id="GO:0046688">
    <property type="term" value="P:response to copper ion"/>
    <property type="evidence" value="ECO:0007669"/>
    <property type="project" value="InterPro"/>
</dbReference>
<dbReference type="Pfam" id="PF04234">
    <property type="entry name" value="CopC"/>
    <property type="match status" value="1"/>
</dbReference>
<keyword evidence="7 11" id="KW-1133">Transmembrane helix</keyword>
<dbReference type="GO" id="GO:0005507">
    <property type="term" value="F:copper ion binding"/>
    <property type="evidence" value="ECO:0007669"/>
    <property type="project" value="InterPro"/>
</dbReference>
<keyword evidence="10 11" id="KW-0472">Membrane</keyword>
<evidence type="ECO:0000256" key="2">
    <source>
        <dbReference type="ARBA" id="ARBA00022475"/>
    </source>
</evidence>
<keyword evidence="6" id="KW-0732">Signal</keyword>
<evidence type="ECO:0000256" key="11">
    <source>
        <dbReference type="SAM" id="Phobius"/>
    </source>
</evidence>
<feature type="transmembrane region" description="Helical" evidence="11">
    <location>
        <begin position="369"/>
        <end position="388"/>
    </location>
</feature>
<feature type="transmembrane region" description="Helical" evidence="11">
    <location>
        <begin position="604"/>
        <end position="626"/>
    </location>
</feature>
<evidence type="ECO:0000313" key="13">
    <source>
        <dbReference type="EMBL" id="SVA78781.1"/>
    </source>
</evidence>
<evidence type="ECO:0000256" key="9">
    <source>
        <dbReference type="ARBA" id="ARBA00023008"/>
    </source>
</evidence>
<evidence type="ECO:0000256" key="3">
    <source>
        <dbReference type="ARBA" id="ARBA00022617"/>
    </source>
</evidence>
<dbReference type="SUPFAM" id="SSF81296">
    <property type="entry name" value="E set domains"/>
    <property type="match status" value="1"/>
</dbReference>
<dbReference type="Gene3D" id="1.10.760.10">
    <property type="entry name" value="Cytochrome c-like domain"/>
    <property type="match status" value="1"/>
</dbReference>
<feature type="transmembrane region" description="Helical" evidence="11">
    <location>
        <begin position="441"/>
        <end position="461"/>
    </location>
</feature>
<evidence type="ECO:0000256" key="1">
    <source>
        <dbReference type="ARBA" id="ARBA00004651"/>
    </source>
</evidence>
<evidence type="ECO:0000259" key="12">
    <source>
        <dbReference type="PROSITE" id="PS51007"/>
    </source>
</evidence>
<gene>
    <name evidence="13" type="ORF">METZ01_LOCUS131635</name>
</gene>
<keyword evidence="5" id="KW-0479">Metal-binding</keyword>
<dbReference type="InterPro" id="IPR036909">
    <property type="entry name" value="Cyt_c-like_dom_sf"/>
</dbReference>
<feature type="transmembrane region" description="Helical" evidence="11">
    <location>
        <begin position="281"/>
        <end position="304"/>
    </location>
</feature>
<dbReference type="InterPro" id="IPR007348">
    <property type="entry name" value="CopC_dom"/>
</dbReference>
<dbReference type="PROSITE" id="PS51007">
    <property type="entry name" value="CYTC"/>
    <property type="match status" value="1"/>
</dbReference>
<reference evidence="13" key="1">
    <citation type="submission" date="2018-05" db="EMBL/GenBank/DDBJ databases">
        <authorList>
            <person name="Lanie J.A."/>
            <person name="Ng W.-L."/>
            <person name="Kazmierczak K.M."/>
            <person name="Andrzejewski T.M."/>
            <person name="Davidsen T.M."/>
            <person name="Wayne K.J."/>
            <person name="Tettelin H."/>
            <person name="Glass J.I."/>
            <person name="Rusch D."/>
            <person name="Podicherti R."/>
            <person name="Tsui H.-C.T."/>
            <person name="Winkler M.E."/>
        </authorList>
    </citation>
    <scope>NUCLEOTIDE SEQUENCE</scope>
</reference>
<dbReference type="InterPro" id="IPR008457">
    <property type="entry name" value="Cu-R_CopD_dom"/>
</dbReference>
<evidence type="ECO:0000256" key="5">
    <source>
        <dbReference type="ARBA" id="ARBA00022723"/>
    </source>
</evidence>
<dbReference type="AlphaFoldDB" id="A0A381YQ54"/>
<accession>A0A381YQ54</accession>
<dbReference type="GO" id="GO:0005886">
    <property type="term" value="C:plasma membrane"/>
    <property type="evidence" value="ECO:0007669"/>
    <property type="project" value="UniProtKB-SubCell"/>
</dbReference>
<dbReference type="GO" id="GO:0020037">
    <property type="term" value="F:heme binding"/>
    <property type="evidence" value="ECO:0007669"/>
    <property type="project" value="InterPro"/>
</dbReference>
<dbReference type="Pfam" id="PF05425">
    <property type="entry name" value="CopD"/>
    <property type="match status" value="1"/>
</dbReference>
<sequence length="764" mass="81937">MGVFAGATLLALFASVTARADAHANQIKSSPSANSELEVAPDRVIVWFSEPIEDSFSELSVLNAAADHVDMGDSAIDLSEPSVMSVSLPPLENGTYTVVWKNLSSIDGHKVVGSFVFAVGESLSAHAQIYPDEQPLLQTVVDPWLRWLVFLSAAIVIGGLTFELLVGIPVIYSDSAKEDWVSAAVSVSTFWSRIATVSMVVLVLALLAQILQAVSVVSGNVTLIPDVEVLKSVAMESGWGRFWMYRFMTVIGMGVLLYTARRMSVPDEIDEENRGESAGSLIGDSGVAQAVIFLGLVFLGLTAASSHNAASPVELRTLAIATDFVHLVASIVWSGGVIYLAFAVPIFIKRLGRVGAANFLEATIDKFTILGVLSAGTLVITGLFSSYMQVTDPAALATPYGWFLIAKLVLVIPLFALAGFNGFKLARRFSSGGERLLSRSLMAELLIVVMVFITAGWLASLEPARQYAGRMGVGVPDTVMHLDRVEDTFFDIGIHPAKVGENDVTVQISKPGGAVVQNAVDVRVRLKFVADDLGEQLVSLEDKGTGVWLLKDARLDIAGEYQAEVLVLRSDSFDARTAFRFNVFSSDVAADTIRPDTDTANLLFGLQLLIIGGLVVAVACRGILASSVFSIADVQRSFLTPGIIVVVLGLLMVLNVQVFRVGFPENIRNPFPPTSESVAIGEPIYAGVCASCHGVKGLGDGPASVGLQKKPSDLSVHVPLHSDTILYEFIRDGIGAGMPAQSEFLNEDEMWHLVNYLRARFDNR</sequence>
<keyword evidence="8" id="KW-0408">Iron</keyword>
<dbReference type="InterPro" id="IPR032694">
    <property type="entry name" value="CopC/D"/>
</dbReference>
<dbReference type="PANTHER" id="PTHR34820:SF4">
    <property type="entry name" value="INNER MEMBRANE PROTEIN YEBZ"/>
    <property type="match status" value="1"/>
</dbReference>
<dbReference type="GO" id="GO:0006825">
    <property type="term" value="P:copper ion transport"/>
    <property type="evidence" value="ECO:0007669"/>
    <property type="project" value="InterPro"/>
</dbReference>
<dbReference type="PANTHER" id="PTHR34820">
    <property type="entry name" value="INNER MEMBRANE PROTEIN YEBZ"/>
    <property type="match status" value="1"/>
</dbReference>
<feature type="transmembrane region" description="Helical" evidence="11">
    <location>
        <begin position="400"/>
        <end position="420"/>
    </location>
</feature>
<feature type="transmembrane region" description="Helical" evidence="11">
    <location>
        <begin position="324"/>
        <end position="348"/>
    </location>
</feature>
<feature type="transmembrane region" description="Helical" evidence="11">
    <location>
        <begin position="638"/>
        <end position="659"/>
    </location>
</feature>
<keyword evidence="2" id="KW-1003">Cell membrane</keyword>
<dbReference type="InterPro" id="IPR014755">
    <property type="entry name" value="Cu-Rt/internalin_Ig-like"/>
</dbReference>
<feature type="transmembrane region" description="Helical" evidence="11">
    <location>
        <begin position="194"/>
        <end position="223"/>
    </location>
</feature>
<dbReference type="Gene3D" id="2.60.40.1220">
    <property type="match status" value="1"/>
</dbReference>
<dbReference type="EMBL" id="UINC01018700">
    <property type="protein sequence ID" value="SVA78781.1"/>
    <property type="molecule type" value="Genomic_DNA"/>
</dbReference>
<evidence type="ECO:0000256" key="8">
    <source>
        <dbReference type="ARBA" id="ARBA00023004"/>
    </source>
</evidence>
<organism evidence="13">
    <name type="scientific">marine metagenome</name>
    <dbReference type="NCBI Taxonomy" id="408172"/>
    <lineage>
        <taxon>unclassified sequences</taxon>
        <taxon>metagenomes</taxon>
        <taxon>ecological metagenomes</taxon>
    </lineage>
</organism>
<evidence type="ECO:0000256" key="7">
    <source>
        <dbReference type="ARBA" id="ARBA00022989"/>
    </source>
</evidence>
<comment type="subcellular location">
    <subcellularLocation>
        <location evidence="1">Cell membrane</location>
        <topology evidence="1">Multi-pass membrane protein</topology>
    </subcellularLocation>
</comment>
<keyword evidence="9" id="KW-0186">Copper</keyword>
<protein>
    <recommendedName>
        <fullName evidence="12">Cytochrome c domain-containing protein</fullName>
    </recommendedName>
</protein>
<evidence type="ECO:0000256" key="6">
    <source>
        <dbReference type="ARBA" id="ARBA00022729"/>
    </source>
</evidence>
<dbReference type="GO" id="GO:0009055">
    <property type="term" value="F:electron transfer activity"/>
    <property type="evidence" value="ECO:0007669"/>
    <property type="project" value="InterPro"/>
</dbReference>
<proteinExistence type="predicted"/>
<dbReference type="Pfam" id="PF13442">
    <property type="entry name" value="Cytochrome_CBB3"/>
    <property type="match status" value="1"/>
</dbReference>
<dbReference type="GO" id="GO:0042597">
    <property type="term" value="C:periplasmic space"/>
    <property type="evidence" value="ECO:0007669"/>
    <property type="project" value="InterPro"/>
</dbReference>
<feature type="domain" description="Cytochrome c" evidence="12">
    <location>
        <begin position="676"/>
        <end position="761"/>
    </location>
</feature>
<keyword evidence="4 11" id="KW-0812">Transmembrane</keyword>
<dbReference type="SUPFAM" id="SSF46626">
    <property type="entry name" value="Cytochrome c"/>
    <property type="match status" value="1"/>
</dbReference>
<name>A0A381YQ54_9ZZZZ</name>
<feature type="transmembrane region" description="Helical" evidence="11">
    <location>
        <begin position="243"/>
        <end position="260"/>
    </location>
</feature>
<keyword evidence="3" id="KW-0349">Heme</keyword>